<protein>
    <submittedName>
        <fullName evidence="2">Uncharacterized protein</fullName>
    </submittedName>
</protein>
<organism evidence="2 3">
    <name type="scientific">Cristinia sonorae</name>
    <dbReference type="NCBI Taxonomy" id="1940300"/>
    <lineage>
        <taxon>Eukaryota</taxon>
        <taxon>Fungi</taxon>
        <taxon>Dikarya</taxon>
        <taxon>Basidiomycota</taxon>
        <taxon>Agaricomycotina</taxon>
        <taxon>Agaricomycetes</taxon>
        <taxon>Agaricomycetidae</taxon>
        <taxon>Agaricales</taxon>
        <taxon>Pleurotineae</taxon>
        <taxon>Stephanosporaceae</taxon>
        <taxon>Cristinia</taxon>
    </lineage>
</organism>
<feature type="compositionally biased region" description="Polar residues" evidence="1">
    <location>
        <begin position="1"/>
        <end position="10"/>
    </location>
</feature>
<gene>
    <name evidence="2" type="ORF">BXZ70DRAFT_1036554</name>
</gene>
<dbReference type="Proteomes" id="UP000813824">
    <property type="component" value="Unassembled WGS sequence"/>
</dbReference>
<proteinExistence type="predicted"/>
<dbReference type="EMBL" id="JAEVFJ010000003">
    <property type="protein sequence ID" value="KAH8105857.1"/>
    <property type="molecule type" value="Genomic_DNA"/>
</dbReference>
<feature type="compositionally biased region" description="Polar residues" evidence="1">
    <location>
        <begin position="207"/>
        <end position="223"/>
    </location>
</feature>
<evidence type="ECO:0000313" key="2">
    <source>
        <dbReference type="EMBL" id="KAH8105857.1"/>
    </source>
</evidence>
<reference evidence="2" key="1">
    <citation type="journal article" date="2021" name="New Phytol.">
        <title>Evolutionary innovations through gain and loss of genes in the ectomycorrhizal Boletales.</title>
        <authorList>
            <person name="Wu G."/>
            <person name="Miyauchi S."/>
            <person name="Morin E."/>
            <person name="Kuo A."/>
            <person name="Drula E."/>
            <person name="Varga T."/>
            <person name="Kohler A."/>
            <person name="Feng B."/>
            <person name="Cao Y."/>
            <person name="Lipzen A."/>
            <person name="Daum C."/>
            <person name="Hundley H."/>
            <person name="Pangilinan J."/>
            <person name="Johnson J."/>
            <person name="Barry K."/>
            <person name="LaButti K."/>
            <person name="Ng V."/>
            <person name="Ahrendt S."/>
            <person name="Min B."/>
            <person name="Choi I.G."/>
            <person name="Park H."/>
            <person name="Plett J.M."/>
            <person name="Magnuson J."/>
            <person name="Spatafora J.W."/>
            <person name="Nagy L.G."/>
            <person name="Henrissat B."/>
            <person name="Grigoriev I.V."/>
            <person name="Yang Z.L."/>
            <person name="Xu J."/>
            <person name="Martin F.M."/>
        </authorList>
    </citation>
    <scope>NUCLEOTIDE SEQUENCE</scope>
    <source>
        <strain evidence="2">KKN 215</strain>
    </source>
</reference>
<feature type="compositionally biased region" description="Pro residues" evidence="1">
    <location>
        <begin position="288"/>
        <end position="303"/>
    </location>
</feature>
<feature type="region of interest" description="Disordered" evidence="1">
    <location>
        <begin position="1"/>
        <end position="135"/>
    </location>
</feature>
<dbReference type="OrthoDB" id="2659841at2759"/>
<feature type="compositionally biased region" description="Low complexity" evidence="1">
    <location>
        <begin position="224"/>
        <end position="237"/>
    </location>
</feature>
<feature type="compositionally biased region" description="Polar residues" evidence="1">
    <location>
        <begin position="39"/>
        <end position="66"/>
    </location>
</feature>
<feature type="region of interest" description="Disordered" evidence="1">
    <location>
        <begin position="279"/>
        <end position="315"/>
    </location>
</feature>
<keyword evidence="3" id="KW-1185">Reference proteome</keyword>
<feature type="compositionally biased region" description="Pro residues" evidence="1">
    <location>
        <begin position="238"/>
        <end position="252"/>
    </location>
</feature>
<comment type="caution">
    <text evidence="2">The sequence shown here is derived from an EMBL/GenBank/DDBJ whole genome shotgun (WGS) entry which is preliminary data.</text>
</comment>
<sequence length="1685" mass="185098">MDSRSTSSTDADPGQAGPSTSPVSEVIPDAPSSDPHLPTVTSALSYDTTPPWYGQQTRAIEHQTPNLYEALYPGGPGPRAVQSPVALHYGSSNPSHSGPSSISDLAPPPQPIPLQHHLDSRSPSETPPLGQPLLRSFSEPLSQFSQYPTIPSKAVEAELTEAKWDNNGKGGRVRVQCQRCHAWVGTSTFKYTLQSMVAPMTTHVNGNNCRSRISRSLGSGHSAPTNPTMSTSSSSLPPQSPHLVPLPQPPHTPTHSHTIGFDLTTPSFFRSHHFSFDSASDDDMEGCSPPPSPSPGQPAPLPELPQTHPASEGPRCVGIPLDWPLDNFFKTYPFQRHEDASLGYSLSWEEVNGGMFYVKADTCTMSLRADGSACKSCQELTSKVHRLAALAKHADPHTNYKFLTHAQLCDLLHAKGTQLNDLKLKLLNYFRRCNSLMSKLADCRRFVMAVSTNDFPRLRQLVSQCLKEGASIPAILAKLEQSITGVYHARGYNADDRDISLLALRLGGRKLVYALNHYISVPSIRTLQRCMVFTRIMPSVSWPRYEEFAFNIKEIFLSKLAPSSSQTPFHIRTGMSMMWDEISQEEVSCYFSHSDSVGGLCREHSHLVDTSLSSFENAVAIAHALDRGDVHYGKESSVIAMGSFDDELRGAYPIFVSPTCKKETPTQSGEILQMGISAWNDFARSVFGPIWTFSSDGDAGRRKMVYDLFMKHTIGPTHALFKYVGRLSGLNLMVGDGDITGDFDWKHELKRMGRLMRTQEGMQIGNTIVNMEIFTRQLRRVRDVEDVRVLMNPSDSQDVPRAIDFIDAVADVSALAEDPATVNRDPSQQQEAAIVGAIGEMFSAFMTAFIDPDLNLTEQVARLSKYAHLAFAFFREHRVNFMPYQLYGDTQTTVKNAIFCIAKQKELDPDMVFLLFKLGDDRLEELFGLVREQGGHNPNFSFKELLERLGAGVDIAGVLSRKRDLDPGHRRLKVSRTEHADHLNSESWRGDAVVKYVNLERAWIEGRRRCCQVLARLNFSIDFTALFADGTVDMLKPFGDGKYPGVSTEYVDRSLEPDELPSAASVPEPSPIHSSIIPDLPHDPLQPIVTSLDDAELDQLATAPYDNLKDSGSRTSEAELDIDLDNGDEDLAALEAGESGGVDDLAEALANQDGPLDLPSEHSKTSSNSNILPPAAPSPWIIYKGRKIHKATICRLVITPNWVRKSNDRLLRVRGYSSGLKQVALKLNSSNILDEGTFMVGDLFASFIACGTKLCLAIFKSIVLEERSSRVEHVQLNKLPHTGSGIRITGQILALQQLPANDVTYVKDSDESDSISESLSNTSAPNLVQDQVWVWSGEFVKLALANSARVSTGKAARKTIAVKVASYICMPLNPRIAVVSDALRSRLSGLQGSRISWVMASDELDAVMTQLWDNVKSRNAITIIPKFGSNVQFPYSNVEGTPSLISVPGSIELERESEANHEPSKFRCFQCLATMERSKARDHVAGHILKSLRGVKEELPSGGQPVGDSMPCGICGRSGIAACSEVFLTKGKSPQAVSRCQYFHKYHYKPSLESTATGPSTNTPIQCQIPNCTAVTPDRMITAHWKFNMPEHIRRQHPGYSLDGVTGAPVTAAFARSMHITAIEEERLGIPAEKIPPPCVLLVESSLPHSPDASKRLPQAAKRSAAGALAKVVASEFKRRKSSTT</sequence>
<feature type="region of interest" description="Disordered" evidence="1">
    <location>
        <begin position="1152"/>
        <end position="1171"/>
    </location>
</feature>
<name>A0A8K0UXZ2_9AGAR</name>
<evidence type="ECO:0000313" key="3">
    <source>
        <dbReference type="Proteomes" id="UP000813824"/>
    </source>
</evidence>
<evidence type="ECO:0000256" key="1">
    <source>
        <dbReference type="SAM" id="MobiDB-lite"/>
    </source>
</evidence>
<feature type="region of interest" description="Disordered" evidence="1">
    <location>
        <begin position="207"/>
        <end position="260"/>
    </location>
</feature>
<feature type="region of interest" description="Disordered" evidence="1">
    <location>
        <begin position="1059"/>
        <end position="1080"/>
    </location>
</feature>
<feature type="compositionally biased region" description="Low complexity" evidence="1">
    <location>
        <begin position="90"/>
        <end position="103"/>
    </location>
</feature>
<accession>A0A8K0UXZ2</accession>